<dbReference type="Gene3D" id="3.60.70.12">
    <property type="entry name" value="L-amino peptidase D-ALA esterase/amidase"/>
    <property type="match status" value="1"/>
</dbReference>
<evidence type="ECO:0000256" key="4">
    <source>
        <dbReference type="ARBA" id="ARBA00022679"/>
    </source>
</evidence>
<feature type="site" description="Involved in the stabilization of negative charge on the oxyanion by the formation of the oxyanion hole" evidence="9">
    <location>
        <position position="124"/>
    </location>
</feature>
<dbReference type="EC" id="2.3.1.35" evidence="9"/>
<keyword evidence="2 9" id="KW-0055">Arginine biosynthesis</keyword>
<comment type="pathway">
    <text evidence="9">Amino-acid biosynthesis; L-arginine biosynthesis; N(2)-acetyl-L-ornithine from L-glutamate: step 1/4.</text>
</comment>
<feature type="chain" id="PRO_5041753487" description="Arginine biosynthesis bifunctional protein ArgJ alpha chain" evidence="9">
    <location>
        <begin position="1"/>
        <end position="198"/>
    </location>
</feature>
<comment type="catalytic activity">
    <reaction evidence="9">
        <text>N(2)-acetyl-L-ornithine + L-glutamate = N-acetyl-L-glutamate + L-ornithine</text>
        <dbReference type="Rhea" id="RHEA:15349"/>
        <dbReference type="ChEBI" id="CHEBI:29985"/>
        <dbReference type="ChEBI" id="CHEBI:44337"/>
        <dbReference type="ChEBI" id="CHEBI:46911"/>
        <dbReference type="ChEBI" id="CHEBI:57805"/>
        <dbReference type="EC" id="2.3.1.35"/>
    </reaction>
</comment>
<proteinExistence type="inferred from homology"/>
<keyword evidence="5 9" id="KW-0068">Autocatalytic cleavage</keyword>
<dbReference type="HAMAP" id="MF_01106">
    <property type="entry name" value="ArgJ"/>
    <property type="match status" value="1"/>
</dbReference>
<dbReference type="GO" id="GO:0004358">
    <property type="term" value="F:L-glutamate N-acetyltransferase activity, acting on acetyl-L-ornithine as donor"/>
    <property type="evidence" value="ECO:0007669"/>
    <property type="project" value="UniProtKB-UniRule"/>
</dbReference>
<dbReference type="CDD" id="cd02152">
    <property type="entry name" value="OAT"/>
    <property type="match status" value="1"/>
</dbReference>
<feature type="active site" description="Nucleophile" evidence="9">
    <location>
        <position position="199"/>
    </location>
</feature>
<comment type="catalytic activity">
    <reaction evidence="9">
        <text>L-glutamate + acetyl-CoA = N-acetyl-L-glutamate + CoA + H(+)</text>
        <dbReference type="Rhea" id="RHEA:24292"/>
        <dbReference type="ChEBI" id="CHEBI:15378"/>
        <dbReference type="ChEBI" id="CHEBI:29985"/>
        <dbReference type="ChEBI" id="CHEBI:44337"/>
        <dbReference type="ChEBI" id="CHEBI:57287"/>
        <dbReference type="ChEBI" id="CHEBI:57288"/>
        <dbReference type="EC" id="2.3.1.1"/>
    </reaction>
</comment>
<dbReference type="Gene3D" id="3.10.20.340">
    <property type="entry name" value="ArgJ beta chain, C-terminal domain"/>
    <property type="match status" value="1"/>
</dbReference>
<dbReference type="GO" id="GO:0006592">
    <property type="term" value="P:ornithine biosynthetic process"/>
    <property type="evidence" value="ECO:0007669"/>
    <property type="project" value="TreeGrafter"/>
</dbReference>
<dbReference type="GO" id="GO:0004042">
    <property type="term" value="F:L-glutamate N-acetyltransferase activity"/>
    <property type="evidence" value="ECO:0007669"/>
    <property type="project" value="UniProtKB-UniRule"/>
</dbReference>
<dbReference type="Pfam" id="PF01960">
    <property type="entry name" value="ArgJ"/>
    <property type="match status" value="1"/>
</dbReference>
<keyword evidence="7 9" id="KW-0511">Multifunctional enzyme</keyword>
<feature type="binding site" evidence="9">
    <location>
        <position position="162"/>
    </location>
    <ligand>
        <name>substrate</name>
    </ligand>
</feature>
<dbReference type="NCBIfam" id="NF003802">
    <property type="entry name" value="PRK05388.1"/>
    <property type="match status" value="1"/>
</dbReference>
<feature type="binding site" evidence="9">
    <location>
        <position position="199"/>
    </location>
    <ligand>
        <name>substrate</name>
    </ligand>
</feature>
<evidence type="ECO:0000256" key="8">
    <source>
        <dbReference type="ARBA" id="ARBA00023315"/>
    </source>
</evidence>
<feature type="chain" id="PRO_5041753486" description="Arginine biosynthesis bifunctional protein ArgJ beta chain" evidence="9">
    <location>
        <begin position="199"/>
        <end position="418"/>
    </location>
</feature>
<gene>
    <name evidence="10" type="ORF">HK103_002484</name>
</gene>
<dbReference type="Gene3D" id="3.30.2330.10">
    <property type="entry name" value="arginine biosynthesis bifunctional protein suprefamily"/>
    <property type="match status" value="1"/>
</dbReference>
<dbReference type="AlphaFoldDB" id="A0AAD5Y4P6"/>
<feature type="binding site" evidence="9">
    <location>
        <position position="418"/>
    </location>
    <ligand>
        <name>substrate</name>
    </ligand>
</feature>
<sequence>MRKFASRAFPTAKQIYIPKEGTCPLGFIAGGAHSGVKKEFNDVAVVLSPKHECTAAAVFTKNKFCAAPVQVSKRILKESKGNGYYGVIVNSGCANACTGDAGLADAQVMAKHLTNKPVVVMSTGVIGQRLQLDKIKKGLDAAVANAGSDLAHWQSAAEGIMTTDTFPKLISREFKTKTGSYRMTGWSKGAGMIHPNMATMLSATFTDAKISSDLLSSTVKFAADRSFNAISIDGDTSTNDTYVVLANGASNTEIKANTLEYEEFKKNLTEFSIDLAKLIVRDGEGATKFIHIKVKGAKSFEEAKQVASTIATSPLVKTAIYGKDANWGRIVCAVGYSGVDITPEKVNLHFSSLTKPELSLHLFKNGSPFEINEDVAAKILDTPDILIEIGLGLGEEEASMFTCDFSHEYVSINADYRS</sequence>
<reference evidence="10" key="1">
    <citation type="submission" date="2020-05" db="EMBL/GenBank/DDBJ databases">
        <title>Phylogenomic resolution of chytrid fungi.</title>
        <authorList>
            <person name="Stajich J.E."/>
            <person name="Amses K."/>
            <person name="Simmons R."/>
            <person name="Seto K."/>
            <person name="Myers J."/>
            <person name="Bonds A."/>
            <person name="Quandt C.A."/>
            <person name="Barry K."/>
            <person name="Liu P."/>
            <person name="Grigoriev I."/>
            <person name="Longcore J.E."/>
            <person name="James T.Y."/>
        </authorList>
    </citation>
    <scope>NUCLEOTIDE SEQUENCE</scope>
    <source>
        <strain evidence="10">PLAUS21</strain>
    </source>
</reference>
<evidence type="ECO:0000313" key="11">
    <source>
        <dbReference type="Proteomes" id="UP001210925"/>
    </source>
</evidence>
<comment type="subcellular location">
    <subcellularLocation>
        <location evidence="9">Mitochondrion matrix</location>
    </subcellularLocation>
</comment>
<evidence type="ECO:0000256" key="2">
    <source>
        <dbReference type="ARBA" id="ARBA00022571"/>
    </source>
</evidence>
<evidence type="ECO:0000256" key="6">
    <source>
        <dbReference type="ARBA" id="ARBA00023128"/>
    </source>
</evidence>
<accession>A0AAD5Y4P6</accession>
<keyword evidence="11" id="KW-1185">Reference proteome</keyword>
<comment type="similarity">
    <text evidence="1 9">Belongs to the ArgJ family.</text>
</comment>
<feature type="binding site" evidence="9">
    <location>
        <position position="188"/>
    </location>
    <ligand>
        <name>substrate</name>
    </ligand>
</feature>
<dbReference type="PANTHER" id="PTHR23100">
    <property type="entry name" value="ARGININE BIOSYNTHESIS BIFUNCTIONAL PROTEIN ARGJ"/>
    <property type="match status" value="1"/>
</dbReference>
<keyword evidence="3 9" id="KW-0028">Amino-acid biosynthesis</keyword>
<feature type="site" description="Involved in the stabilization of negative charge on the oxyanion by the formation of the oxyanion hole" evidence="9">
    <location>
        <position position="123"/>
    </location>
</feature>
<comment type="subunit">
    <text evidence="9">Heterodimer of an alpha and a beta chain.</text>
</comment>
<dbReference type="FunFam" id="3.60.70.12:FF:000001">
    <property type="entry name" value="Arginine biosynthesis bifunctional protein ArgJ, chloroplastic"/>
    <property type="match status" value="1"/>
</dbReference>
<evidence type="ECO:0000256" key="7">
    <source>
        <dbReference type="ARBA" id="ARBA00023268"/>
    </source>
</evidence>
<dbReference type="EMBL" id="JADGKB010000019">
    <property type="protein sequence ID" value="KAJ3259286.1"/>
    <property type="molecule type" value="Genomic_DNA"/>
</dbReference>
<name>A0AAD5Y4P6_9FUNG</name>
<evidence type="ECO:0000313" key="10">
    <source>
        <dbReference type="EMBL" id="KAJ3259286.1"/>
    </source>
</evidence>
<dbReference type="InterPro" id="IPR002813">
    <property type="entry name" value="Arg_biosynth_ArgJ"/>
</dbReference>
<dbReference type="NCBIfam" id="TIGR00120">
    <property type="entry name" value="ArgJ"/>
    <property type="match status" value="1"/>
</dbReference>
<dbReference type="GO" id="GO:0006526">
    <property type="term" value="P:L-arginine biosynthetic process"/>
    <property type="evidence" value="ECO:0007669"/>
    <property type="project" value="UniProtKB-UniRule"/>
</dbReference>
<organism evidence="10 11">
    <name type="scientific">Boothiomyces macroporosus</name>
    <dbReference type="NCBI Taxonomy" id="261099"/>
    <lineage>
        <taxon>Eukaryota</taxon>
        <taxon>Fungi</taxon>
        <taxon>Fungi incertae sedis</taxon>
        <taxon>Chytridiomycota</taxon>
        <taxon>Chytridiomycota incertae sedis</taxon>
        <taxon>Chytridiomycetes</taxon>
        <taxon>Rhizophydiales</taxon>
        <taxon>Terramycetaceae</taxon>
        <taxon>Boothiomyces</taxon>
    </lineage>
</organism>
<dbReference type="InterPro" id="IPR016117">
    <property type="entry name" value="ArgJ-like_dom_sf"/>
</dbReference>
<keyword evidence="4 9" id="KW-0808">Transferase</keyword>
<dbReference type="FunFam" id="3.10.20.340:FF:000002">
    <property type="entry name" value="Arginine biosynthesis bifunctional protein ArgJ, mitochondrial"/>
    <property type="match status" value="1"/>
</dbReference>
<protein>
    <recommendedName>
        <fullName evidence="9">Arginine biosynthesis bifunctional protein ArgJ, mitochondrial</fullName>
    </recommendedName>
    <domain>
        <recommendedName>
            <fullName evidence="9">Glutamate N-acetyltransferase</fullName>
            <shortName evidence="9">GAT</shortName>
            <ecNumber evidence="9">2.3.1.35</ecNumber>
        </recommendedName>
        <alternativeName>
            <fullName evidence="9">Ornithine acetyltransferase</fullName>
            <shortName evidence="9">OATase</shortName>
        </alternativeName>
        <alternativeName>
            <fullName evidence="9">Ornithine transacetylase</fullName>
        </alternativeName>
    </domain>
    <domain>
        <recommendedName>
            <fullName evidence="9">Amino-acid acetyltransferase</fullName>
            <ecNumber evidence="9">2.3.1.1</ecNumber>
        </recommendedName>
        <alternativeName>
            <fullName evidence="9">N-acetylglutamate synthase</fullName>
            <shortName evidence="9">AGS</shortName>
        </alternativeName>
    </domain>
    <component>
        <recommendedName>
            <fullName evidence="9">Arginine biosynthesis bifunctional protein ArgJ alpha chain</fullName>
        </recommendedName>
    </component>
    <component>
        <recommendedName>
            <fullName evidence="9">Arginine biosynthesis bifunctional protein ArgJ beta chain</fullName>
        </recommendedName>
    </component>
</protein>
<dbReference type="SUPFAM" id="SSF56266">
    <property type="entry name" value="DmpA/ArgJ-like"/>
    <property type="match status" value="1"/>
</dbReference>
<comment type="PTM">
    <text evidence="9">The alpha and beta chains are autoproteolytically processed from a single precursor protein within the mitochondrion.</text>
</comment>
<feature type="binding site" evidence="9">
    <location>
        <position position="413"/>
    </location>
    <ligand>
        <name>substrate</name>
    </ligand>
</feature>
<dbReference type="GO" id="GO:0005759">
    <property type="term" value="C:mitochondrial matrix"/>
    <property type="evidence" value="ECO:0007669"/>
    <property type="project" value="UniProtKB-SubCell"/>
</dbReference>
<keyword evidence="6 9" id="KW-0496">Mitochondrion</keyword>
<comment type="caution">
    <text evidence="10">The sequence shown here is derived from an EMBL/GenBank/DDBJ whole genome shotgun (WGS) entry which is preliminary data.</text>
</comment>
<dbReference type="PANTHER" id="PTHR23100:SF0">
    <property type="entry name" value="ARGININE BIOSYNTHESIS BIFUNCTIONAL PROTEIN ARGJ, MITOCHONDRIAL"/>
    <property type="match status" value="1"/>
</dbReference>
<evidence type="ECO:0000256" key="5">
    <source>
        <dbReference type="ARBA" id="ARBA00022813"/>
    </source>
</evidence>
<evidence type="ECO:0000256" key="3">
    <source>
        <dbReference type="ARBA" id="ARBA00022605"/>
    </source>
</evidence>
<comment type="pathway">
    <text evidence="9">Amino-acid biosynthesis; L-arginine biosynthesis; L-ornithine and N-acetyl-L-glutamate from L-glutamate and N(2)-acetyl-L-ornithine (cyclic): step 1/1.</text>
</comment>
<dbReference type="Proteomes" id="UP001210925">
    <property type="component" value="Unassembled WGS sequence"/>
</dbReference>
<comment type="function">
    <text evidence="9">Catalyzes two activities which are involved in the cyclic version of arginine biosynthesis: the synthesis of acetylglutamate from glutamate and acetyl-CoA, and of ornithine by transacetylation between acetylornithine and glutamate.</text>
</comment>
<evidence type="ECO:0000256" key="9">
    <source>
        <dbReference type="HAMAP-Rule" id="MF_03124"/>
    </source>
</evidence>
<feature type="binding site" evidence="9">
    <location>
        <position position="284"/>
    </location>
    <ligand>
        <name>substrate</name>
    </ligand>
</feature>
<feature type="site" description="Cleavage; by autolysis" evidence="9">
    <location>
        <begin position="198"/>
        <end position="199"/>
    </location>
</feature>
<dbReference type="InterPro" id="IPR042195">
    <property type="entry name" value="ArgJ_beta_C"/>
</dbReference>
<dbReference type="EC" id="2.3.1.1" evidence="9"/>
<keyword evidence="8 9" id="KW-0012">Acyltransferase</keyword>
<evidence type="ECO:0000256" key="1">
    <source>
        <dbReference type="ARBA" id="ARBA00006774"/>
    </source>
</evidence>